<evidence type="ECO:0000313" key="3">
    <source>
        <dbReference type="EMBL" id="KAK4538139.1"/>
    </source>
</evidence>
<accession>A0AAV9J0W7</accession>
<gene>
    <name evidence="3" type="ORF">CDCA_CDCA16G4164</name>
</gene>
<feature type="compositionally biased region" description="Basic residues" evidence="1">
    <location>
        <begin position="98"/>
        <end position="108"/>
    </location>
</feature>
<dbReference type="InterPro" id="IPR022051">
    <property type="entry name" value="DUF3611"/>
</dbReference>
<reference evidence="3 4" key="1">
    <citation type="submission" date="2022-07" db="EMBL/GenBank/DDBJ databases">
        <title>Genome-wide signatures of adaptation to extreme environments.</title>
        <authorList>
            <person name="Cho C.H."/>
            <person name="Yoon H.S."/>
        </authorList>
    </citation>
    <scope>NUCLEOTIDE SEQUENCE [LARGE SCALE GENOMIC DNA]</scope>
    <source>
        <strain evidence="3 4">DBV 063 E5</strain>
    </source>
</reference>
<dbReference type="AlphaFoldDB" id="A0AAV9J0W7"/>
<dbReference type="EMBL" id="JANCYW010000016">
    <property type="protein sequence ID" value="KAK4538139.1"/>
    <property type="molecule type" value="Genomic_DNA"/>
</dbReference>
<dbReference type="PANTHER" id="PTHR34548:SF2">
    <property type="entry name" value="PROTEIN TIC 21, CHLOROPLASTIC"/>
    <property type="match status" value="1"/>
</dbReference>
<evidence type="ECO:0000256" key="2">
    <source>
        <dbReference type="SAM" id="Phobius"/>
    </source>
</evidence>
<feature type="region of interest" description="Disordered" evidence="1">
    <location>
        <begin position="51"/>
        <end position="137"/>
    </location>
</feature>
<dbReference type="PANTHER" id="PTHR34548">
    <property type="entry name" value="PROTEIN TIC 21, CHLOROPLASTIC"/>
    <property type="match status" value="1"/>
</dbReference>
<name>A0AAV9J0W7_CYACA</name>
<comment type="caution">
    <text evidence="3">The sequence shown here is derived from an EMBL/GenBank/DDBJ whole genome shotgun (WGS) entry which is preliminary data.</text>
</comment>
<feature type="compositionally biased region" description="Acidic residues" evidence="1">
    <location>
        <begin position="112"/>
        <end position="128"/>
    </location>
</feature>
<evidence type="ECO:0000256" key="1">
    <source>
        <dbReference type="SAM" id="MobiDB-lite"/>
    </source>
</evidence>
<dbReference type="Pfam" id="PF12263">
    <property type="entry name" value="DUF3611"/>
    <property type="match status" value="1"/>
</dbReference>
<evidence type="ECO:0000313" key="4">
    <source>
        <dbReference type="Proteomes" id="UP001301350"/>
    </source>
</evidence>
<feature type="transmembrane region" description="Helical" evidence="2">
    <location>
        <begin position="262"/>
        <end position="284"/>
    </location>
</feature>
<protein>
    <submittedName>
        <fullName evidence="3">Uncharacterized protein</fullName>
    </submittedName>
</protein>
<organism evidence="3 4">
    <name type="scientific">Cyanidium caldarium</name>
    <name type="common">Red alga</name>
    <dbReference type="NCBI Taxonomy" id="2771"/>
    <lineage>
        <taxon>Eukaryota</taxon>
        <taxon>Rhodophyta</taxon>
        <taxon>Bangiophyceae</taxon>
        <taxon>Cyanidiales</taxon>
        <taxon>Cyanidiaceae</taxon>
        <taxon>Cyanidium</taxon>
    </lineage>
</organism>
<feature type="region of interest" description="Disordered" evidence="1">
    <location>
        <begin position="1"/>
        <end position="22"/>
    </location>
</feature>
<keyword evidence="4" id="KW-1185">Reference proteome</keyword>
<feature type="transmembrane region" description="Helical" evidence="2">
    <location>
        <begin position="325"/>
        <end position="342"/>
    </location>
</feature>
<sequence>MNRGMRWPPHDTLSFTPSTGWPAGGRRGWQRAVSVGRSSLAACDARAAESWTVAPPAPVSPLRTRRRRVVGVRGRGRNDTAVSGGGEATTGTPLARRSALRMRAQRRGAKVDDDEEEEEEESAGDSDEGGASSGSLGAMDEVEAGAADVLGWDLARASAAFSRLGAAAWWVQFLLSIVSGGITLFAVAILNGSRAASGTTSPAASTGLLFAGLGLICAFASVFWTYGYTRLGRRMQRARKTGYGIKAENVLRTLRVGATINLAGMALTLLGAQSIIGVLLAKALSQGVAGPVPFYAAGTVQAGGGSLGYVQALDIFVVQANSNSLMSHFVGLCTSLWLLWRFRSFQTGSSKR</sequence>
<feature type="transmembrane region" description="Helical" evidence="2">
    <location>
        <begin position="209"/>
        <end position="229"/>
    </location>
</feature>
<feature type="transmembrane region" description="Helical" evidence="2">
    <location>
        <begin position="166"/>
        <end position="189"/>
    </location>
</feature>
<keyword evidence="2" id="KW-0472">Membrane</keyword>
<keyword evidence="2" id="KW-0812">Transmembrane</keyword>
<keyword evidence="2" id="KW-1133">Transmembrane helix</keyword>
<proteinExistence type="predicted"/>
<dbReference type="Proteomes" id="UP001301350">
    <property type="component" value="Unassembled WGS sequence"/>
</dbReference>